<reference evidence="3" key="2">
    <citation type="submission" date="2019-01" db="EMBL/GenBank/DDBJ databases">
        <title>Genome sequence of Desulfonema ishimotonii strain Tokyo 01.</title>
        <authorList>
            <person name="Fukui M."/>
        </authorList>
    </citation>
    <scope>NUCLEOTIDE SEQUENCE [LARGE SCALE GENOMIC DNA]</scope>
    <source>
        <strain evidence="3">Tokyo 01</strain>
    </source>
</reference>
<evidence type="ECO:0000259" key="1">
    <source>
        <dbReference type="SMART" id="SM00849"/>
    </source>
</evidence>
<dbReference type="Proteomes" id="UP000288096">
    <property type="component" value="Unassembled WGS sequence"/>
</dbReference>
<dbReference type="InterPro" id="IPR036388">
    <property type="entry name" value="WH-like_DNA-bd_sf"/>
</dbReference>
<dbReference type="Gene3D" id="1.10.10.10">
    <property type="entry name" value="Winged helix-like DNA-binding domain superfamily/Winged helix DNA-binding domain"/>
    <property type="match status" value="1"/>
</dbReference>
<dbReference type="InterPro" id="IPR001279">
    <property type="entry name" value="Metallo-B-lactamas"/>
</dbReference>
<dbReference type="OrthoDB" id="9802248at2"/>
<protein>
    <submittedName>
        <fullName evidence="2">MBL fold metallo-hydrolase</fullName>
    </submittedName>
</protein>
<dbReference type="Pfam" id="PF00753">
    <property type="entry name" value="Lactamase_B"/>
    <property type="match status" value="1"/>
</dbReference>
<dbReference type="Gene3D" id="3.60.15.10">
    <property type="entry name" value="Ribonuclease Z/Hydroxyacylglutathione hydrolase-like"/>
    <property type="match status" value="1"/>
</dbReference>
<evidence type="ECO:0000313" key="2">
    <source>
        <dbReference type="EMBL" id="GBC61856.1"/>
    </source>
</evidence>
<organism evidence="2 3">
    <name type="scientific">Desulfonema ishimotonii</name>
    <dbReference type="NCBI Taxonomy" id="45657"/>
    <lineage>
        <taxon>Bacteria</taxon>
        <taxon>Pseudomonadati</taxon>
        <taxon>Thermodesulfobacteriota</taxon>
        <taxon>Desulfobacteria</taxon>
        <taxon>Desulfobacterales</taxon>
        <taxon>Desulfococcaceae</taxon>
        <taxon>Desulfonema</taxon>
    </lineage>
</organism>
<dbReference type="CDD" id="cd07725">
    <property type="entry name" value="TTHA1429-like_MBL-fold"/>
    <property type="match status" value="1"/>
</dbReference>
<dbReference type="GO" id="GO:0016787">
    <property type="term" value="F:hydrolase activity"/>
    <property type="evidence" value="ECO:0007669"/>
    <property type="project" value="UniProtKB-KW"/>
</dbReference>
<dbReference type="SUPFAM" id="SSF56281">
    <property type="entry name" value="Metallo-hydrolase/oxidoreductase"/>
    <property type="match status" value="1"/>
</dbReference>
<dbReference type="RefSeq" id="WP_124329090.1">
    <property type="nucleotide sequence ID" value="NZ_BEXT01000001.1"/>
</dbReference>
<dbReference type="PANTHER" id="PTHR23131">
    <property type="entry name" value="ENDORIBONUCLEASE LACTB2"/>
    <property type="match status" value="1"/>
</dbReference>
<keyword evidence="3" id="KW-1185">Reference proteome</keyword>
<sequence>MIEEIQPNICRIEVPLPGLPLKSLNSYLIRSDERNLIIDTGLNCDESFEAMKAGMEKLGVNPAQTDFFISHHHADHIGLVPRLASESSKVYMSRHDAAIIQSWQGFDSIVSYSENHGFPKNRLSSAFKQYAGIRFGSEIFRNLIISEDGDPLCLGEYYFRCVHTPGHTGGHMCLYEPQHKILFSGDHVLMDISSNIQCFRDTDNPLKDYFDSLDKVSRLEVSLVLPGHRRIFSDHRKRITGLISHHKKRLDEILDILNGSPRSAYETASEMTWDFRADSWTDFPIAHQWFATGEALAHLRYLEEDGRVIRENNKTELRRFLRRS</sequence>
<dbReference type="InterPro" id="IPR036866">
    <property type="entry name" value="RibonucZ/Hydroxyglut_hydro"/>
</dbReference>
<dbReference type="AlphaFoldDB" id="A0A401FY33"/>
<accession>A0A401FY33</accession>
<evidence type="ECO:0000313" key="3">
    <source>
        <dbReference type="Proteomes" id="UP000288096"/>
    </source>
</evidence>
<proteinExistence type="predicted"/>
<dbReference type="InterPro" id="IPR050662">
    <property type="entry name" value="Sec-metab_biosynth-thioest"/>
</dbReference>
<dbReference type="SMART" id="SM00849">
    <property type="entry name" value="Lactamase_B"/>
    <property type="match status" value="1"/>
</dbReference>
<comment type="caution">
    <text evidence="2">The sequence shown here is derived from an EMBL/GenBank/DDBJ whole genome shotgun (WGS) entry which is preliminary data.</text>
</comment>
<name>A0A401FY33_9BACT</name>
<dbReference type="EMBL" id="BEXT01000001">
    <property type="protein sequence ID" value="GBC61856.1"/>
    <property type="molecule type" value="Genomic_DNA"/>
</dbReference>
<gene>
    <name evidence="2" type="ORF">DENIS_2818</name>
</gene>
<keyword evidence="2" id="KW-0378">Hydrolase</keyword>
<feature type="domain" description="Metallo-beta-lactamase" evidence="1">
    <location>
        <begin position="23"/>
        <end position="228"/>
    </location>
</feature>
<dbReference type="PANTHER" id="PTHR23131:SF4">
    <property type="entry name" value="METALLO-BETA-LACTAMASE SUPERFAMILY POTEIN"/>
    <property type="match status" value="1"/>
</dbReference>
<reference evidence="3" key="1">
    <citation type="submission" date="2017-11" db="EMBL/GenBank/DDBJ databases">
        <authorList>
            <person name="Watanabe M."/>
            <person name="Kojima H."/>
        </authorList>
    </citation>
    <scope>NUCLEOTIDE SEQUENCE [LARGE SCALE GENOMIC DNA]</scope>
    <source>
        <strain evidence="3">Tokyo 01</strain>
    </source>
</reference>